<dbReference type="EC" id="3.2.1.1" evidence="6"/>
<dbReference type="Pfam" id="PF00128">
    <property type="entry name" value="Alpha-amylase"/>
    <property type="match status" value="1"/>
</dbReference>
<keyword evidence="9" id="KW-1185">Reference proteome</keyword>
<evidence type="ECO:0000256" key="5">
    <source>
        <dbReference type="RuleBase" id="RU003615"/>
    </source>
</evidence>
<proteinExistence type="inferred from homology"/>
<evidence type="ECO:0000256" key="3">
    <source>
        <dbReference type="ARBA" id="ARBA00023277"/>
    </source>
</evidence>
<keyword evidence="4 6" id="KW-0326">Glycosidase</keyword>
<gene>
    <name evidence="8" type="ORF">KI809_17080</name>
</gene>
<dbReference type="InterPro" id="IPR017853">
    <property type="entry name" value="GH"/>
</dbReference>
<evidence type="ECO:0000313" key="8">
    <source>
        <dbReference type="EMBL" id="MBT0666028.1"/>
    </source>
</evidence>
<dbReference type="GO" id="GO:0043169">
    <property type="term" value="F:cation binding"/>
    <property type="evidence" value="ECO:0007669"/>
    <property type="project" value="InterPro"/>
</dbReference>
<dbReference type="PRINTS" id="PR00110">
    <property type="entry name" value="ALPHAAMYLASE"/>
</dbReference>
<evidence type="ECO:0000256" key="2">
    <source>
        <dbReference type="ARBA" id="ARBA00022801"/>
    </source>
</evidence>
<dbReference type="SMART" id="SM00642">
    <property type="entry name" value="Aamy"/>
    <property type="match status" value="1"/>
</dbReference>
<accession>A0AAW4L557</accession>
<sequence length="437" mass="50219">MHDVILHAFDWPYREISSNAAKIAEIGYGGVLIPPPLYSDPNGPEWWQRYQPKDYRVLRSHLGRKTGLRNVIKALHKNGVMVYADIVFNHMANESRPDRLNFPGRAELERYRKERRQFSRDRLYGNLDEGLFSPWDFHASGNIENWLDEYQSTEYSLSGLPDLELNEWVIGQQQACLRALNGLGFDGYRVDAVKHLPDEHIRRVFGTSDLAGKYLFGEALTANDNEERVFLWPLLNETGMSFYDFPLHETLRRVFSPSGSMRELIDPAAYGQALPWQRSVTVAVTHDIPNNDGFRGQLLDRQDEFLAKVYIMGRDGGVPLVYSDHNESAGKYPEDRDRWANAWQRSDLKAMVAFHNAVHGQPQRTLFEDDGFLVFARGYRGIVAINKTGIWQHPNISTFGLRHGPYRCMLHGHLMELGGEIFTFGIPPRQAQLWLAE</sequence>
<dbReference type="Proteomes" id="UP000811899">
    <property type="component" value="Unassembled WGS sequence"/>
</dbReference>
<dbReference type="CDD" id="cd11315">
    <property type="entry name" value="AmyAc_bac1_AmyA"/>
    <property type="match status" value="1"/>
</dbReference>
<dbReference type="RefSeq" id="WP_214172798.1">
    <property type="nucleotide sequence ID" value="NZ_JAHCVJ010000008.1"/>
</dbReference>
<evidence type="ECO:0000256" key="4">
    <source>
        <dbReference type="ARBA" id="ARBA00023295"/>
    </source>
</evidence>
<dbReference type="InterPro" id="IPR006047">
    <property type="entry name" value="GH13_cat_dom"/>
</dbReference>
<comment type="catalytic activity">
    <reaction evidence="6">
        <text>Endohydrolysis of (1-&gt;4)-alpha-D-glucosidic linkages in polysaccharides containing three or more (1-&gt;4)-alpha-linked D-glucose units.</text>
        <dbReference type="EC" id="3.2.1.1"/>
    </reaction>
</comment>
<name>A0AAW4L557_9BACT</name>
<organism evidence="8 9">
    <name type="scientific">Geoanaerobacter pelophilus</name>
    <dbReference type="NCBI Taxonomy" id="60036"/>
    <lineage>
        <taxon>Bacteria</taxon>
        <taxon>Pseudomonadati</taxon>
        <taxon>Thermodesulfobacteriota</taxon>
        <taxon>Desulfuromonadia</taxon>
        <taxon>Geobacterales</taxon>
        <taxon>Geobacteraceae</taxon>
        <taxon>Geoanaerobacter</taxon>
    </lineage>
</organism>
<dbReference type="InterPro" id="IPR006046">
    <property type="entry name" value="Alpha_amylase"/>
</dbReference>
<evidence type="ECO:0000256" key="6">
    <source>
        <dbReference type="RuleBase" id="RU361134"/>
    </source>
</evidence>
<dbReference type="SUPFAM" id="SSF51445">
    <property type="entry name" value="(Trans)glycosidases"/>
    <property type="match status" value="1"/>
</dbReference>
<dbReference type="EMBL" id="JAHCVJ010000008">
    <property type="protein sequence ID" value="MBT0666028.1"/>
    <property type="molecule type" value="Genomic_DNA"/>
</dbReference>
<dbReference type="GO" id="GO:0004556">
    <property type="term" value="F:alpha-amylase activity"/>
    <property type="evidence" value="ECO:0007669"/>
    <property type="project" value="UniProtKB-UniRule"/>
</dbReference>
<protein>
    <recommendedName>
        <fullName evidence="6">Alpha-amylase</fullName>
        <ecNumber evidence="6">3.2.1.1</ecNumber>
    </recommendedName>
</protein>
<keyword evidence="2 6" id="KW-0378">Hydrolase</keyword>
<evidence type="ECO:0000313" key="9">
    <source>
        <dbReference type="Proteomes" id="UP000811899"/>
    </source>
</evidence>
<dbReference type="AlphaFoldDB" id="A0AAW4L557"/>
<comment type="similarity">
    <text evidence="1 5">Belongs to the glycosyl hydrolase 13 family.</text>
</comment>
<evidence type="ECO:0000259" key="7">
    <source>
        <dbReference type="SMART" id="SM00642"/>
    </source>
</evidence>
<dbReference type="GO" id="GO:0005975">
    <property type="term" value="P:carbohydrate metabolic process"/>
    <property type="evidence" value="ECO:0007669"/>
    <property type="project" value="InterPro"/>
</dbReference>
<dbReference type="SUPFAM" id="SSF51011">
    <property type="entry name" value="Glycosyl hydrolase domain"/>
    <property type="match status" value="1"/>
</dbReference>
<evidence type="ECO:0000256" key="1">
    <source>
        <dbReference type="ARBA" id="ARBA00008061"/>
    </source>
</evidence>
<reference evidence="8 9" key="1">
    <citation type="submission" date="2021-05" db="EMBL/GenBank/DDBJ databases">
        <title>The draft genome of Geobacter pelophilus DSM 12255.</title>
        <authorList>
            <person name="Xu Z."/>
            <person name="Masuda Y."/>
            <person name="Itoh H."/>
            <person name="Senoo K."/>
        </authorList>
    </citation>
    <scope>NUCLEOTIDE SEQUENCE [LARGE SCALE GENOMIC DNA]</scope>
    <source>
        <strain evidence="8 9">DSM 12255</strain>
    </source>
</reference>
<dbReference type="Gene3D" id="3.20.20.80">
    <property type="entry name" value="Glycosidases"/>
    <property type="match status" value="1"/>
</dbReference>
<keyword evidence="3 6" id="KW-0119">Carbohydrate metabolism</keyword>
<comment type="caution">
    <text evidence="8">The sequence shown here is derived from an EMBL/GenBank/DDBJ whole genome shotgun (WGS) entry which is preliminary data.</text>
</comment>
<feature type="domain" description="Glycosyl hydrolase family 13 catalytic" evidence="7">
    <location>
        <begin position="3"/>
        <end position="355"/>
    </location>
</feature>
<dbReference type="PANTHER" id="PTHR43447">
    <property type="entry name" value="ALPHA-AMYLASE"/>
    <property type="match status" value="1"/>
</dbReference>